<comment type="caution">
    <text evidence="2">The sequence shown here is derived from an EMBL/GenBank/DDBJ whole genome shotgun (WGS) entry which is preliminary data.</text>
</comment>
<dbReference type="AlphaFoldDB" id="A0A9P0L5A3"/>
<keyword evidence="4" id="KW-1185">Reference proteome</keyword>
<gene>
    <name evidence="2" type="ORF">ACAOBT_LOCUS17378</name>
    <name evidence="3" type="ORF">ACAOBT_LOCUS32048</name>
</gene>
<dbReference type="EMBL" id="CAKOFQ010008050">
    <property type="protein sequence ID" value="CAH2011218.1"/>
    <property type="molecule type" value="Genomic_DNA"/>
</dbReference>
<dbReference type="OrthoDB" id="657902at2759"/>
<evidence type="ECO:0000313" key="2">
    <source>
        <dbReference type="EMBL" id="CAH1986658.1"/>
    </source>
</evidence>
<sequence>MHWCPKAIFSKIKFGRYLGISYLSPCLARPMIWRRKCQRQKRPAKSKRWDQNRSRKVPQRNTLNRRKQRRSNEILFQKVKVNDADNLYKTN</sequence>
<accession>A0A9P0L5A3</accession>
<reference evidence="2" key="1">
    <citation type="submission" date="2022-03" db="EMBL/GenBank/DDBJ databases">
        <authorList>
            <person name="Sayadi A."/>
        </authorList>
    </citation>
    <scope>NUCLEOTIDE SEQUENCE</scope>
</reference>
<evidence type="ECO:0000256" key="1">
    <source>
        <dbReference type="SAM" id="MobiDB-lite"/>
    </source>
</evidence>
<feature type="compositionally biased region" description="Basic residues" evidence="1">
    <location>
        <begin position="37"/>
        <end position="46"/>
    </location>
</feature>
<organism evidence="2 4">
    <name type="scientific">Acanthoscelides obtectus</name>
    <name type="common">Bean weevil</name>
    <name type="synonym">Bruchus obtectus</name>
    <dbReference type="NCBI Taxonomy" id="200917"/>
    <lineage>
        <taxon>Eukaryota</taxon>
        <taxon>Metazoa</taxon>
        <taxon>Ecdysozoa</taxon>
        <taxon>Arthropoda</taxon>
        <taxon>Hexapoda</taxon>
        <taxon>Insecta</taxon>
        <taxon>Pterygota</taxon>
        <taxon>Neoptera</taxon>
        <taxon>Endopterygota</taxon>
        <taxon>Coleoptera</taxon>
        <taxon>Polyphaga</taxon>
        <taxon>Cucujiformia</taxon>
        <taxon>Chrysomeloidea</taxon>
        <taxon>Chrysomelidae</taxon>
        <taxon>Bruchinae</taxon>
        <taxon>Bruchini</taxon>
        <taxon>Acanthoscelides</taxon>
    </lineage>
</organism>
<evidence type="ECO:0000313" key="4">
    <source>
        <dbReference type="Proteomes" id="UP001152888"/>
    </source>
</evidence>
<dbReference type="EMBL" id="CAKOFQ010007003">
    <property type="protein sequence ID" value="CAH1986658.1"/>
    <property type="molecule type" value="Genomic_DNA"/>
</dbReference>
<feature type="compositionally biased region" description="Basic residues" evidence="1">
    <location>
        <begin position="54"/>
        <end position="69"/>
    </location>
</feature>
<name>A0A9P0L5A3_ACAOB</name>
<feature type="region of interest" description="Disordered" evidence="1">
    <location>
        <begin position="37"/>
        <end position="75"/>
    </location>
</feature>
<protein>
    <submittedName>
        <fullName evidence="2">Uncharacterized protein</fullName>
    </submittedName>
</protein>
<evidence type="ECO:0000313" key="3">
    <source>
        <dbReference type="EMBL" id="CAH2011218.1"/>
    </source>
</evidence>
<dbReference type="Proteomes" id="UP001152888">
    <property type="component" value="Unassembled WGS sequence"/>
</dbReference>
<proteinExistence type="predicted"/>